<feature type="compositionally biased region" description="Polar residues" evidence="1">
    <location>
        <begin position="378"/>
        <end position="394"/>
    </location>
</feature>
<keyword evidence="3" id="KW-1185">Reference proteome</keyword>
<reference evidence="2" key="2">
    <citation type="submission" date="2022-10" db="EMBL/GenBank/DDBJ databases">
        <authorList>
            <consortium name="ENA_rothamsted_submissions"/>
            <consortium name="culmorum"/>
            <person name="King R."/>
        </authorList>
    </citation>
    <scope>NUCLEOTIDE SEQUENCE</scope>
</reference>
<proteinExistence type="predicted"/>
<name>A0A9P0C7D0_9NEOP</name>
<organism evidence="2 3">
    <name type="scientific">Diatraea saccharalis</name>
    <name type="common">sugarcane borer</name>
    <dbReference type="NCBI Taxonomy" id="40085"/>
    <lineage>
        <taxon>Eukaryota</taxon>
        <taxon>Metazoa</taxon>
        <taxon>Ecdysozoa</taxon>
        <taxon>Arthropoda</taxon>
        <taxon>Hexapoda</taxon>
        <taxon>Insecta</taxon>
        <taxon>Pterygota</taxon>
        <taxon>Neoptera</taxon>
        <taxon>Endopterygota</taxon>
        <taxon>Lepidoptera</taxon>
        <taxon>Glossata</taxon>
        <taxon>Ditrysia</taxon>
        <taxon>Pyraloidea</taxon>
        <taxon>Crambidae</taxon>
        <taxon>Crambinae</taxon>
        <taxon>Diatraea</taxon>
    </lineage>
</organism>
<dbReference type="AlphaFoldDB" id="A0A9P0C7D0"/>
<evidence type="ECO:0000313" key="2">
    <source>
        <dbReference type="EMBL" id="CAH0749857.1"/>
    </source>
</evidence>
<feature type="compositionally biased region" description="Polar residues" evidence="1">
    <location>
        <begin position="729"/>
        <end position="743"/>
    </location>
</feature>
<evidence type="ECO:0000256" key="1">
    <source>
        <dbReference type="SAM" id="MobiDB-lite"/>
    </source>
</evidence>
<gene>
    <name evidence="2" type="ORF">DIATSA_LOCUS3269</name>
</gene>
<feature type="compositionally biased region" description="Polar residues" evidence="1">
    <location>
        <begin position="695"/>
        <end position="711"/>
    </location>
</feature>
<reference evidence="2" key="1">
    <citation type="submission" date="2021-12" db="EMBL/GenBank/DDBJ databases">
        <authorList>
            <person name="King R."/>
        </authorList>
    </citation>
    <scope>NUCLEOTIDE SEQUENCE</scope>
</reference>
<feature type="region of interest" description="Disordered" evidence="1">
    <location>
        <begin position="358"/>
        <end position="496"/>
    </location>
</feature>
<sequence>MDDKYSGHHKSNNDSRRRSSRYDSYRNRSRDRQKYRRHFSPEKSRRNISKYLDSHNSRSEFNRHRVLESPSPDRLHNYQRRNRETRSRFDRDEYYDNERNRDRQQDNYSIKHKLPNDTEELPNKKKRHTSTNKYEEEKRCIEDKALIPYSVPVVDINYMHCQSPDYSVMPEMISTQPIREIRLTAVTELDDPRLFSKRYVLHQGDNGISTITGRNIDLKVIDTLNWGIKRVDIPKALTRRPSQCSDDIVQNIYMDIDNPVSNMSLESGEIMPYQRDDLDLLLTNKSSHKQYSDEVPNNNATSDKQSTSKDLSILRYKIPKLKKEIEKNHGISHYNAKEIEEKRVISLKINDDNINEKQSNSLISENMKRNKSPEKAMPNTSDKLGPFNTQVLTSSKHKNARDKNAREPSVEKDLELSDETCDNTDERKNLNTENNITSYKDKNKVQQLDSLHCPSETSKTNAVLDSETNPETITNEDVKKSKSKRRTHKASKEPDATLEKRIKPKKDTKVQKEINSKFSELFGDTTSSLITPDDLGILPTETHVQTSVQYIPICEDAQDVDLLKSVENEALHSSSTINNDVNNTNGDRNLVTETAIKLPNQLNYKTTKIDNDSEEKKPKKNETDKNSSSNNNDIYSTISCDFESKDMRTDISESQKNEYFEENNGNPNDIQNILIQKPDLLLKALATSTPHKDTNLTPVTGNSTSNSDCINNSKPNIIVSIDSNSVAKDQSSNAETLDSQTETDAPDVRVFVKRRRKVMKKSKP</sequence>
<feature type="compositionally biased region" description="Basic and acidic residues" evidence="1">
    <location>
        <begin position="52"/>
        <end position="105"/>
    </location>
</feature>
<feature type="region of interest" description="Disordered" evidence="1">
    <location>
        <begin position="690"/>
        <end position="711"/>
    </location>
</feature>
<feature type="compositionally biased region" description="Polar residues" evidence="1">
    <location>
        <begin position="295"/>
        <end position="308"/>
    </location>
</feature>
<accession>A0A9P0C7D0</accession>
<dbReference type="EMBL" id="OU893344">
    <property type="protein sequence ID" value="CAH0749857.1"/>
    <property type="molecule type" value="Genomic_DNA"/>
</dbReference>
<evidence type="ECO:0000313" key="3">
    <source>
        <dbReference type="Proteomes" id="UP001153714"/>
    </source>
</evidence>
<feature type="region of interest" description="Disordered" evidence="1">
    <location>
        <begin position="602"/>
        <end position="639"/>
    </location>
</feature>
<feature type="region of interest" description="Disordered" evidence="1">
    <location>
        <begin position="729"/>
        <end position="749"/>
    </location>
</feature>
<dbReference type="Proteomes" id="UP001153714">
    <property type="component" value="Chromosome 13"/>
</dbReference>
<feature type="region of interest" description="Disordered" evidence="1">
    <location>
        <begin position="289"/>
        <end position="308"/>
    </location>
</feature>
<feature type="compositionally biased region" description="Basic and acidic residues" evidence="1">
    <location>
        <begin position="1"/>
        <end position="32"/>
    </location>
</feature>
<feature type="compositionally biased region" description="Basic and acidic residues" evidence="1">
    <location>
        <begin position="401"/>
        <end position="415"/>
    </location>
</feature>
<feature type="compositionally biased region" description="Polar residues" evidence="1">
    <location>
        <begin position="445"/>
        <end position="475"/>
    </location>
</feature>
<protein>
    <submittedName>
        <fullName evidence="2">Uncharacterized protein</fullName>
    </submittedName>
</protein>
<feature type="compositionally biased region" description="Basic and acidic residues" evidence="1">
    <location>
        <begin position="607"/>
        <end position="625"/>
    </location>
</feature>
<feature type="region of interest" description="Disordered" evidence="1">
    <location>
        <begin position="1"/>
        <end position="134"/>
    </location>
</feature>
<dbReference type="OrthoDB" id="1938039at2759"/>
<feature type="compositionally biased region" description="Polar residues" evidence="1">
    <location>
        <begin position="626"/>
        <end position="639"/>
    </location>
</feature>